<gene>
    <name evidence="18 19" type="primary">meiob.L</name>
</gene>
<reference evidence="18 19" key="1">
    <citation type="submission" date="2025-04" db="UniProtKB">
        <authorList>
            <consortium name="RefSeq"/>
        </authorList>
    </citation>
    <scope>IDENTIFICATION</scope>
    <source>
        <strain evidence="18 19">J_2021</strain>
        <tissue evidence="18 19">Erythrocytes</tissue>
    </source>
</reference>
<comment type="function">
    <text evidence="13">Single-stranded DNA-binding protein required for homologous recombination in meiosis I. Required for double strand breaks (DSBs) repair and crossover formation and promotion of faithful and complete synapsis. Not required for the initial loading of recombinases but required to maintain a proper number of RAD51 and DMC1 foci after the zygotene stage. May act by ensuring the stabilization of recombinases, which is required for successful homology search and meiotic recombination. Displays Single-stranded DNA 3'-5' exonuclease activity in vitro.</text>
</comment>
<name>A0A1L8EYN2_XENLA</name>
<dbReference type="PANTHER" id="PTHR21166:SF2">
    <property type="entry name" value="CELL DIVISION CONTROL PROTEIN 24 OB DOMAIN-CONTAINING PROTEIN-RELATED"/>
    <property type="match status" value="1"/>
</dbReference>
<evidence type="ECO:0000256" key="5">
    <source>
        <dbReference type="ARBA" id="ARBA00022490"/>
    </source>
</evidence>
<evidence type="ECO:0000256" key="9">
    <source>
        <dbReference type="ARBA" id="ARBA00023125"/>
    </source>
</evidence>
<sequence length="470" mass="52790">MAYTFDQGFVNISDLHPNLNRPSVIGIVIGKTDVKGFPDRKNIGSERYTFSFTIRDSPAFFTNAFSWGTEEFIKSLSDSFRVGDCVIIENPLVQTKDVEREEKFNPSTPSYYRLLISEVHSAVKICSTDEVDNSLLSVLHLPTKDPQDYYSLGDIVANGQSLNGKIINVLAAVKSVGEIKHFTTSDKRKGQRCEVKLFDDVVSSFGMICWDNESIQVAQSWMPRETVIFAADIRINYDSFRNSMVATVVSKTILTTSPDTPEAHALLSYARDCIETGFFFEENEELSKEAVKLESIKDIYTVQQIKDKATQGIEKNDPLYGIVYAYISRFNIDSDASKIIRNRCSRCHYLITDLNELCTYTFCNEMSSEPKSVVACLDLNIDITDHTGTLSANLSGSAAEEMLSCTVDGFFNLTEDQKTTLKWNFLLERCKIYLKISSSNSRSGLRINVLSCNIVDPSEACASLCRRDKI</sequence>
<dbReference type="Proteomes" id="UP000186698">
    <property type="component" value="Chromosome 9_10L"/>
</dbReference>
<evidence type="ECO:0000256" key="2">
    <source>
        <dbReference type="ARBA" id="ARBA00004286"/>
    </source>
</evidence>
<keyword evidence="5" id="KW-0963">Cytoplasm</keyword>
<dbReference type="KEGG" id="xla:108701671"/>
<dbReference type="GO" id="GO:0008310">
    <property type="term" value="F:single-stranded DNA 3'-5' DNA exonuclease activity"/>
    <property type="evidence" value="ECO:0000318"/>
    <property type="project" value="GO_Central"/>
</dbReference>
<dbReference type="GO" id="GO:0000712">
    <property type="term" value="P:resolution of meiotic recombination intermediates"/>
    <property type="evidence" value="ECO:0000318"/>
    <property type="project" value="GO_Central"/>
</dbReference>
<evidence type="ECO:0000256" key="11">
    <source>
        <dbReference type="ARBA" id="ARBA00023254"/>
    </source>
</evidence>
<evidence type="ECO:0000256" key="3">
    <source>
        <dbReference type="ARBA" id="ARBA00004496"/>
    </source>
</evidence>
<keyword evidence="7" id="KW-0378">Hydrolase</keyword>
<dbReference type="InterPro" id="IPR012340">
    <property type="entry name" value="NA-bd_OB-fold"/>
</dbReference>
<dbReference type="GO" id="GO:0005634">
    <property type="term" value="C:nucleus"/>
    <property type="evidence" value="ECO:0007669"/>
    <property type="project" value="UniProtKB-SubCell"/>
</dbReference>
<comment type="subcellular location">
    <subcellularLocation>
        <location evidence="2">Chromosome</location>
    </subcellularLocation>
    <subcellularLocation>
        <location evidence="3">Cytoplasm</location>
    </subcellularLocation>
    <subcellularLocation>
        <location evidence="1">Nucleus</location>
    </subcellularLocation>
</comment>
<dbReference type="RefSeq" id="XP_041433183.1">
    <property type="nucleotide sequence ID" value="XM_041577249.1"/>
</dbReference>
<protein>
    <recommendedName>
        <fullName evidence="15">Meiosis-specific with OB domain-containing protein</fullName>
    </recommendedName>
</protein>
<dbReference type="Gene3D" id="2.40.50.140">
    <property type="entry name" value="Nucleic acid-binding proteins"/>
    <property type="match status" value="3"/>
</dbReference>
<evidence type="ECO:0000256" key="12">
    <source>
        <dbReference type="ARBA" id="ARBA00038329"/>
    </source>
</evidence>
<accession>A0A1L8EYN2</accession>
<comment type="subunit">
    <text evidence="14">Component of a multiprotein complex with RPA2 and SPATA22. Interacts with SPATA22. Interacts with the complex BRME1:HSF2BP:BRCA2.</text>
</comment>
<proteinExistence type="inferred from homology"/>
<evidence type="ECO:0000256" key="6">
    <source>
        <dbReference type="ARBA" id="ARBA00022722"/>
    </source>
</evidence>
<keyword evidence="8" id="KW-0269">Exonuclease</keyword>
<dbReference type="RefSeq" id="XP_018092088.2">
    <property type="nucleotide sequence ID" value="XM_018236599.2"/>
</dbReference>
<dbReference type="Pfam" id="PF24903">
    <property type="entry name" value="OB_MEIOB_N"/>
    <property type="match status" value="1"/>
</dbReference>
<dbReference type="FunFam" id="2.40.50.140:FF:000248">
    <property type="entry name" value="Meiosis specific with OB domains"/>
    <property type="match status" value="1"/>
</dbReference>
<dbReference type="FunFam" id="2.40.50.140:FF:000171">
    <property type="entry name" value="meiosis-specific with OB domain-containing protein isoform X1"/>
    <property type="match status" value="1"/>
</dbReference>
<keyword evidence="10" id="KW-0539">Nucleus</keyword>
<dbReference type="GO" id="GO:0003697">
    <property type="term" value="F:single-stranded DNA binding"/>
    <property type="evidence" value="ECO:0000318"/>
    <property type="project" value="GO_Central"/>
</dbReference>
<dbReference type="GO" id="GO:0005737">
    <property type="term" value="C:cytoplasm"/>
    <property type="evidence" value="ECO:0007669"/>
    <property type="project" value="UniProtKB-SubCell"/>
</dbReference>
<dbReference type="OMA" id="IYLKFVV"/>
<dbReference type="InterPro" id="IPR052469">
    <property type="entry name" value="MEIOB"/>
</dbReference>
<evidence type="ECO:0000313" key="19">
    <source>
        <dbReference type="RefSeq" id="XP_041433183.1"/>
    </source>
</evidence>
<keyword evidence="9" id="KW-0238">DNA-binding</keyword>
<keyword evidence="17" id="KW-1185">Reference proteome</keyword>
<evidence type="ECO:0000256" key="10">
    <source>
        <dbReference type="ARBA" id="ARBA00023242"/>
    </source>
</evidence>
<dbReference type="InterPro" id="IPR056880">
    <property type="entry name" value="OB_MEIOB_N"/>
</dbReference>
<evidence type="ECO:0000256" key="8">
    <source>
        <dbReference type="ARBA" id="ARBA00022839"/>
    </source>
</evidence>
<dbReference type="PANTHER" id="PTHR21166">
    <property type="entry name" value="CELL DIVISION CONTROL PROTEIN 24 OB DOMAIN-CONTAINING PROTEIN-RELATED"/>
    <property type="match status" value="1"/>
</dbReference>
<evidence type="ECO:0000256" key="4">
    <source>
        <dbReference type="ARBA" id="ARBA00022454"/>
    </source>
</evidence>
<evidence type="ECO:0000256" key="14">
    <source>
        <dbReference type="ARBA" id="ARBA00064840"/>
    </source>
</evidence>
<dbReference type="OrthoDB" id="9937820at2759"/>
<evidence type="ECO:0000256" key="7">
    <source>
        <dbReference type="ARBA" id="ARBA00022801"/>
    </source>
</evidence>
<dbReference type="AlphaFoldDB" id="A0A1L8EYN2"/>
<evidence type="ECO:0000259" key="16">
    <source>
        <dbReference type="Pfam" id="PF24903"/>
    </source>
</evidence>
<keyword evidence="11" id="KW-0469">Meiosis</keyword>
<keyword evidence="4" id="KW-0158">Chromosome</keyword>
<comment type="similarity">
    <text evidence="12">Belongs to the MEIOB family.</text>
</comment>
<evidence type="ECO:0000256" key="13">
    <source>
        <dbReference type="ARBA" id="ARBA00055425"/>
    </source>
</evidence>
<dbReference type="GO" id="GO:0005694">
    <property type="term" value="C:chromosome"/>
    <property type="evidence" value="ECO:0007669"/>
    <property type="project" value="UniProtKB-SubCell"/>
</dbReference>
<feature type="domain" description="MEIOB-like N-terminal" evidence="16">
    <location>
        <begin position="7"/>
        <end position="144"/>
    </location>
</feature>
<evidence type="ECO:0000313" key="17">
    <source>
        <dbReference type="Proteomes" id="UP000186698"/>
    </source>
</evidence>
<dbReference type="CTD" id="108701671"/>
<evidence type="ECO:0000256" key="1">
    <source>
        <dbReference type="ARBA" id="ARBA00004123"/>
    </source>
</evidence>
<dbReference type="SUPFAM" id="SSF50249">
    <property type="entry name" value="Nucleic acid-binding proteins"/>
    <property type="match status" value="3"/>
</dbReference>
<evidence type="ECO:0000313" key="18">
    <source>
        <dbReference type="RefSeq" id="XP_018092088.2"/>
    </source>
</evidence>
<organism evidence="17 19">
    <name type="scientific">Xenopus laevis</name>
    <name type="common">African clawed frog</name>
    <dbReference type="NCBI Taxonomy" id="8355"/>
    <lineage>
        <taxon>Eukaryota</taxon>
        <taxon>Metazoa</taxon>
        <taxon>Chordata</taxon>
        <taxon>Craniata</taxon>
        <taxon>Vertebrata</taxon>
        <taxon>Euteleostomi</taxon>
        <taxon>Amphibia</taxon>
        <taxon>Batrachia</taxon>
        <taxon>Anura</taxon>
        <taxon>Pipoidea</taxon>
        <taxon>Pipidae</taxon>
        <taxon>Xenopodinae</taxon>
        <taxon>Xenopus</taxon>
        <taxon>Xenopus</taxon>
    </lineage>
</organism>
<dbReference type="GeneID" id="108701671"/>
<dbReference type="PaxDb" id="8355-A0A1L8EYN2"/>
<dbReference type="STRING" id="8355.A0A1L8EYN2"/>
<evidence type="ECO:0000256" key="15">
    <source>
        <dbReference type="ARBA" id="ARBA00073037"/>
    </source>
</evidence>
<keyword evidence="6" id="KW-0540">Nuclease</keyword>
<dbReference type="FunFam" id="2.40.50.140:FF:000239">
    <property type="entry name" value="Meiosis specific with OB domains"/>
    <property type="match status" value="1"/>
</dbReference>